<accession>A0A170ZIC3</accession>
<reference evidence="3" key="1">
    <citation type="submission" date="2016-04" db="EMBL/GenBank/DDBJ databases">
        <title>Draft genome sequence of Paludibacter jiangxiensis strain NM7.</title>
        <authorList>
            <person name="Qiu Y."/>
            <person name="Matsuura N."/>
            <person name="Ohashi A."/>
            <person name="Tourlousse M.D."/>
            <person name="Sekiguchi Y."/>
        </authorList>
    </citation>
    <scope>NUCLEOTIDE SEQUENCE [LARGE SCALE GENOMIC DNA]</scope>
    <source>
        <strain evidence="3">NM7</strain>
    </source>
</reference>
<proteinExistence type="predicted"/>
<keyword evidence="3" id="KW-1185">Reference proteome</keyword>
<dbReference type="AlphaFoldDB" id="A0A170ZIC3"/>
<gene>
    <name evidence="2" type="ORF">PJIAN_31</name>
</gene>
<dbReference type="PANTHER" id="PTHR24273:SF32">
    <property type="entry name" value="HYALIN"/>
    <property type="match status" value="1"/>
</dbReference>
<evidence type="ECO:0000313" key="2">
    <source>
        <dbReference type="EMBL" id="GAT62698.1"/>
    </source>
</evidence>
<reference evidence="3" key="2">
    <citation type="journal article" date="2017" name="Genome Announc.">
        <title>Draft genome sequence of Paludibacter jiangxiensis NM7(T), a propionate-producing fermentative bacterium.</title>
        <authorList>
            <person name="Qiu Y.-L."/>
            <person name="Tourlousse D.M."/>
            <person name="Matsuura N."/>
            <person name="Ohashi A."/>
            <person name="Sekiguchi Y."/>
        </authorList>
    </citation>
    <scope>NUCLEOTIDE SEQUENCE [LARGE SCALE GENOMIC DNA]</scope>
    <source>
        <strain evidence="3">NM7</strain>
    </source>
</reference>
<dbReference type="STRING" id="681398.PJIAN_31"/>
<dbReference type="Proteomes" id="UP000076586">
    <property type="component" value="Unassembled WGS sequence"/>
</dbReference>
<feature type="signal peptide" evidence="1">
    <location>
        <begin position="1"/>
        <end position="25"/>
    </location>
</feature>
<sequence length="963" mass="101191">MKTFTSLFLSIITIVALGFTQKANAQDCTVSVTGCPPTYLTTCADTYQNSVLGAMVNFTPPSFAVSCYSNYSFVMSFDLNESLSGTQCWDYTGVQRVGTGGGELRLFQSSGQTAPSFTSPAFYITGPTNCDITIFRDNGDLFSCNVYLVNSAGVKSPSPVASFNVDGTQTAGTLKDYLFTANPSTVGWQNGVYNFLFEFSNVNNVSNKNLVTLLQINAVLYGSGCSGDVNFSVTSTSAPGFYPVGSTPVTYTATYKNSSGVIVSSQQCTFNVVVNKTSINNVSTTPTTCNGNNGSITFTASSANTSENHLEYSLDGTTWYPISGGNVVTTTPQAGTTTTSWQVTMTIPNLHAQTYNLQVRDTQKGCTPASQSVNVLNTADTQAPTFTRPADITIYTDANCAYNASPSVTGDVTNESDNCSTGLNATYSDVINNGTCTGSKIITRTWHLVDNNNNAAADQVQTITILDNIIPVWTTTAGSLNRTVECNDADGLTAAQALAPVATDNCSSVTYTKTSGTFVSGTCGATGTYTNTWVAKDACLNTSAVFTQVITITDNTAPTWTTTAGSLDRSVECSEATALSDAQALAPEATDNCGSVTYTKTSGTFVSGTCGATGTYTNTWVAKDACLNTSAVFTQVITITDNTAPTWTTTAGSLDRTVECSDATALSNAQALAPTATDNCGSVTYTKTSGTFVPGSCGATGSYTNTWVAKDACLNTSAVFTQKITIIDTKAPAFVKFPADVTVECDAVPAVPTIGTEVTATDNCDANVTITYEGQTRSNGSCPDSYTLTRTWKAVDNCSNETTKAQVITVQDTKAPTFVNFPADVTVECDAVPAVATIGTEVTATDNCDANVTITYEGQTRTDGTCPDSYTLTRTWKAVDNCNNEATKAQVITVRDTKAPAFVNFPADVTVECDAVPAVAVIGTEVTATDNCDANVTITYEGQTRADGTCPDSYTLTRTWKAV</sequence>
<feature type="non-terminal residue" evidence="2">
    <location>
        <position position="963"/>
    </location>
</feature>
<dbReference type="RefSeq" id="WP_084252307.1">
    <property type="nucleotide sequence ID" value="NZ_BDCR01000003.1"/>
</dbReference>
<evidence type="ECO:0000313" key="3">
    <source>
        <dbReference type="Proteomes" id="UP000076586"/>
    </source>
</evidence>
<dbReference type="EMBL" id="BDCR01000003">
    <property type="protein sequence ID" value="GAT62698.1"/>
    <property type="molecule type" value="Genomic_DNA"/>
</dbReference>
<comment type="caution">
    <text evidence="2">The sequence shown here is derived from an EMBL/GenBank/DDBJ whole genome shotgun (WGS) entry which is preliminary data.</text>
</comment>
<evidence type="ECO:0008006" key="4">
    <source>
        <dbReference type="Google" id="ProtNLM"/>
    </source>
</evidence>
<feature type="chain" id="PRO_5007905053" description="HYR domain-containing protein" evidence="1">
    <location>
        <begin position="26"/>
        <end position="963"/>
    </location>
</feature>
<evidence type="ECO:0000256" key="1">
    <source>
        <dbReference type="SAM" id="SignalP"/>
    </source>
</evidence>
<name>A0A170ZIC3_9BACT</name>
<keyword evidence="1" id="KW-0732">Signal</keyword>
<organism evidence="2 3">
    <name type="scientific">Paludibacter jiangxiensis</name>
    <dbReference type="NCBI Taxonomy" id="681398"/>
    <lineage>
        <taxon>Bacteria</taxon>
        <taxon>Pseudomonadati</taxon>
        <taxon>Bacteroidota</taxon>
        <taxon>Bacteroidia</taxon>
        <taxon>Bacteroidales</taxon>
        <taxon>Paludibacteraceae</taxon>
        <taxon>Paludibacter</taxon>
    </lineage>
</organism>
<protein>
    <recommendedName>
        <fullName evidence="4">HYR domain-containing protein</fullName>
    </recommendedName>
</protein>
<dbReference type="Gene3D" id="2.60.40.10">
    <property type="entry name" value="Immunoglobulins"/>
    <property type="match status" value="1"/>
</dbReference>
<dbReference type="PANTHER" id="PTHR24273">
    <property type="entry name" value="FI04643P-RELATED"/>
    <property type="match status" value="1"/>
</dbReference>
<dbReference type="InterPro" id="IPR013783">
    <property type="entry name" value="Ig-like_fold"/>
</dbReference>